<proteinExistence type="predicted"/>
<name>A0A1L9TW47_9EURO</name>
<dbReference type="VEuPathDB" id="FungiDB:ASPSYDRAFT_38278"/>
<accession>A0A1L9TW47</accession>
<reference evidence="3" key="1">
    <citation type="journal article" date="2017" name="Genome Biol.">
        <title>Comparative genomics reveals high biological diversity and specific adaptations in the industrially and medically important fungal genus Aspergillus.</title>
        <authorList>
            <person name="de Vries R.P."/>
            <person name="Riley R."/>
            <person name="Wiebenga A."/>
            <person name="Aguilar-Osorio G."/>
            <person name="Amillis S."/>
            <person name="Uchima C.A."/>
            <person name="Anderluh G."/>
            <person name="Asadollahi M."/>
            <person name="Askin M."/>
            <person name="Barry K."/>
            <person name="Battaglia E."/>
            <person name="Bayram O."/>
            <person name="Benocci T."/>
            <person name="Braus-Stromeyer S.A."/>
            <person name="Caldana C."/>
            <person name="Canovas D."/>
            <person name="Cerqueira G.C."/>
            <person name="Chen F."/>
            <person name="Chen W."/>
            <person name="Choi C."/>
            <person name="Clum A."/>
            <person name="Dos Santos R.A."/>
            <person name="Damasio A.R."/>
            <person name="Diallinas G."/>
            <person name="Emri T."/>
            <person name="Fekete E."/>
            <person name="Flipphi M."/>
            <person name="Freyberg S."/>
            <person name="Gallo A."/>
            <person name="Gournas C."/>
            <person name="Habgood R."/>
            <person name="Hainaut M."/>
            <person name="Harispe M.L."/>
            <person name="Henrissat B."/>
            <person name="Hilden K.S."/>
            <person name="Hope R."/>
            <person name="Hossain A."/>
            <person name="Karabika E."/>
            <person name="Karaffa L."/>
            <person name="Karanyi Z."/>
            <person name="Krasevec N."/>
            <person name="Kuo A."/>
            <person name="Kusch H."/>
            <person name="LaButti K."/>
            <person name="Lagendijk E.L."/>
            <person name="Lapidus A."/>
            <person name="Levasseur A."/>
            <person name="Lindquist E."/>
            <person name="Lipzen A."/>
            <person name="Logrieco A.F."/>
            <person name="MacCabe A."/>
            <person name="Maekelae M.R."/>
            <person name="Malavazi I."/>
            <person name="Melin P."/>
            <person name="Meyer V."/>
            <person name="Mielnichuk N."/>
            <person name="Miskei M."/>
            <person name="Molnar A.P."/>
            <person name="Mule G."/>
            <person name="Ngan C.Y."/>
            <person name="Orejas M."/>
            <person name="Orosz E."/>
            <person name="Ouedraogo J.P."/>
            <person name="Overkamp K.M."/>
            <person name="Park H.-S."/>
            <person name="Perrone G."/>
            <person name="Piumi F."/>
            <person name="Punt P.J."/>
            <person name="Ram A.F."/>
            <person name="Ramon A."/>
            <person name="Rauscher S."/>
            <person name="Record E."/>
            <person name="Riano-Pachon D.M."/>
            <person name="Robert V."/>
            <person name="Roehrig J."/>
            <person name="Ruller R."/>
            <person name="Salamov A."/>
            <person name="Salih N.S."/>
            <person name="Samson R.A."/>
            <person name="Sandor E."/>
            <person name="Sanguinetti M."/>
            <person name="Schuetze T."/>
            <person name="Sepcic K."/>
            <person name="Shelest E."/>
            <person name="Sherlock G."/>
            <person name="Sophianopoulou V."/>
            <person name="Squina F.M."/>
            <person name="Sun H."/>
            <person name="Susca A."/>
            <person name="Todd R.B."/>
            <person name="Tsang A."/>
            <person name="Unkles S.E."/>
            <person name="van de Wiele N."/>
            <person name="van Rossen-Uffink D."/>
            <person name="Oliveira J.V."/>
            <person name="Vesth T.C."/>
            <person name="Visser J."/>
            <person name="Yu J.-H."/>
            <person name="Zhou M."/>
            <person name="Andersen M.R."/>
            <person name="Archer D.B."/>
            <person name="Baker S.E."/>
            <person name="Benoit I."/>
            <person name="Brakhage A.A."/>
            <person name="Braus G.H."/>
            <person name="Fischer R."/>
            <person name="Frisvad J.C."/>
            <person name="Goldman G.H."/>
            <person name="Houbraken J."/>
            <person name="Oakley B."/>
            <person name="Pocsi I."/>
            <person name="Scazzocchio C."/>
            <person name="Seiboth B."/>
            <person name="vanKuyk P.A."/>
            <person name="Wortman J."/>
            <person name="Dyer P.S."/>
            <person name="Grigoriev I.V."/>
        </authorList>
    </citation>
    <scope>NUCLEOTIDE SEQUENCE [LARGE SCALE GENOMIC DNA]</scope>
    <source>
        <strain evidence="3">CBS 593.65</strain>
    </source>
</reference>
<gene>
    <name evidence="2" type="ORF">ASPSYDRAFT_38278</name>
</gene>
<evidence type="ECO:0000313" key="3">
    <source>
        <dbReference type="Proteomes" id="UP000184356"/>
    </source>
</evidence>
<dbReference type="RefSeq" id="XP_040707470.1">
    <property type="nucleotide sequence ID" value="XM_040845684.1"/>
</dbReference>
<organism evidence="2 3">
    <name type="scientific">Aspergillus sydowii CBS 593.65</name>
    <dbReference type="NCBI Taxonomy" id="1036612"/>
    <lineage>
        <taxon>Eukaryota</taxon>
        <taxon>Fungi</taxon>
        <taxon>Dikarya</taxon>
        <taxon>Ascomycota</taxon>
        <taxon>Pezizomycotina</taxon>
        <taxon>Eurotiomycetes</taxon>
        <taxon>Eurotiomycetidae</taxon>
        <taxon>Eurotiales</taxon>
        <taxon>Aspergillaceae</taxon>
        <taxon>Aspergillus</taxon>
        <taxon>Aspergillus subgen. Nidulantes</taxon>
    </lineage>
</organism>
<evidence type="ECO:0000313" key="2">
    <source>
        <dbReference type="EMBL" id="OJJ63664.1"/>
    </source>
</evidence>
<dbReference type="Proteomes" id="UP000184356">
    <property type="component" value="Unassembled WGS sequence"/>
</dbReference>
<evidence type="ECO:0000256" key="1">
    <source>
        <dbReference type="SAM" id="MobiDB-lite"/>
    </source>
</evidence>
<feature type="region of interest" description="Disordered" evidence="1">
    <location>
        <begin position="15"/>
        <end position="50"/>
    </location>
</feature>
<dbReference type="STRING" id="1036612.A0A1L9TW47"/>
<sequence>MSPTERLGNVFDALTGRGATQNPNELPWNPDASRFPSRKELPKIPGAPNQAAWVWGKDDQVLP</sequence>
<dbReference type="AlphaFoldDB" id="A0A1L9TW47"/>
<dbReference type="EMBL" id="KV878582">
    <property type="protein sequence ID" value="OJJ63664.1"/>
    <property type="molecule type" value="Genomic_DNA"/>
</dbReference>
<protein>
    <submittedName>
        <fullName evidence="2">Uncharacterized protein</fullName>
    </submittedName>
</protein>
<dbReference type="GeneID" id="63761757"/>
<keyword evidence="3" id="KW-1185">Reference proteome</keyword>